<dbReference type="EMBL" id="CAQQ02036687">
    <property type="status" value="NOT_ANNOTATED_CDS"/>
    <property type="molecule type" value="Genomic_DNA"/>
</dbReference>
<evidence type="ECO:0000256" key="7">
    <source>
        <dbReference type="SAM" id="SignalP"/>
    </source>
</evidence>
<protein>
    <recommendedName>
        <fullName evidence="8">Chitin-binding type-2 domain-containing protein</fullName>
    </recommendedName>
</protein>
<dbReference type="InterPro" id="IPR002557">
    <property type="entry name" value="Chitin-bd_dom"/>
</dbReference>
<evidence type="ECO:0000256" key="3">
    <source>
        <dbReference type="ARBA" id="ARBA00022737"/>
    </source>
</evidence>
<accession>T1H510</accession>
<dbReference type="Pfam" id="PF01607">
    <property type="entry name" value="CBM_14"/>
    <property type="match status" value="2"/>
</dbReference>
<dbReference type="PANTHER" id="PTHR23301">
    <property type="entry name" value="CHITIN BINDING PERITROPHIN-A"/>
    <property type="match status" value="1"/>
</dbReference>
<evidence type="ECO:0000256" key="1">
    <source>
        <dbReference type="ARBA" id="ARBA00022669"/>
    </source>
</evidence>
<dbReference type="SMART" id="SM00494">
    <property type="entry name" value="ChtBD2"/>
    <property type="match status" value="2"/>
</dbReference>
<dbReference type="SUPFAM" id="SSF57625">
    <property type="entry name" value="Invertebrate chitin-binding proteins"/>
    <property type="match status" value="2"/>
</dbReference>
<reference evidence="10" key="1">
    <citation type="submission" date="2013-02" db="EMBL/GenBank/DDBJ databases">
        <authorList>
            <person name="Hughes D."/>
        </authorList>
    </citation>
    <scope>NUCLEOTIDE SEQUENCE</scope>
    <source>
        <strain>Durham</strain>
        <strain evidence="10">NC isolate 2 -- Noor lab</strain>
    </source>
</reference>
<keyword evidence="3" id="KW-0677">Repeat</keyword>
<dbReference type="HOGENOM" id="CLU_1226027_0_0_1"/>
<dbReference type="OMA" id="WSNICAD"/>
<proteinExistence type="predicted"/>
<keyword evidence="1" id="KW-0147">Chitin-binding</keyword>
<feature type="domain" description="Chitin-binding type-2" evidence="8">
    <location>
        <begin position="161"/>
        <end position="222"/>
    </location>
</feature>
<dbReference type="EnsemblMetazoa" id="MESCA011383-RA">
    <property type="protein sequence ID" value="MESCA011383-PA"/>
    <property type="gene ID" value="MESCA011383"/>
</dbReference>
<feature type="region of interest" description="Disordered" evidence="6">
    <location>
        <begin position="101"/>
        <end position="154"/>
    </location>
</feature>
<evidence type="ECO:0000256" key="4">
    <source>
        <dbReference type="ARBA" id="ARBA00023157"/>
    </source>
</evidence>
<dbReference type="GO" id="GO:0005576">
    <property type="term" value="C:extracellular region"/>
    <property type="evidence" value="ECO:0007669"/>
    <property type="project" value="InterPro"/>
</dbReference>
<feature type="compositionally biased region" description="Low complexity" evidence="6">
    <location>
        <begin position="101"/>
        <end position="146"/>
    </location>
</feature>
<dbReference type="GO" id="GO:0008061">
    <property type="term" value="F:chitin binding"/>
    <property type="evidence" value="ECO:0007669"/>
    <property type="project" value="UniProtKB-KW"/>
</dbReference>
<keyword evidence="2 7" id="KW-0732">Signal</keyword>
<evidence type="ECO:0000259" key="8">
    <source>
        <dbReference type="PROSITE" id="PS50940"/>
    </source>
</evidence>
<dbReference type="Gene3D" id="2.170.140.10">
    <property type="entry name" value="Chitin binding domain"/>
    <property type="match status" value="2"/>
</dbReference>
<evidence type="ECO:0000313" key="10">
    <source>
        <dbReference type="Proteomes" id="UP000015102"/>
    </source>
</evidence>
<evidence type="ECO:0000256" key="6">
    <source>
        <dbReference type="SAM" id="MobiDB-lite"/>
    </source>
</evidence>
<dbReference type="AlphaFoldDB" id="T1H510"/>
<organism evidence="9 10">
    <name type="scientific">Megaselia scalaris</name>
    <name type="common">Humpbacked fly</name>
    <name type="synonym">Phora scalaris</name>
    <dbReference type="NCBI Taxonomy" id="36166"/>
    <lineage>
        <taxon>Eukaryota</taxon>
        <taxon>Metazoa</taxon>
        <taxon>Ecdysozoa</taxon>
        <taxon>Arthropoda</taxon>
        <taxon>Hexapoda</taxon>
        <taxon>Insecta</taxon>
        <taxon>Pterygota</taxon>
        <taxon>Neoptera</taxon>
        <taxon>Endopterygota</taxon>
        <taxon>Diptera</taxon>
        <taxon>Brachycera</taxon>
        <taxon>Muscomorpha</taxon>
        <taxon>Platypezoidea</taxon>
        <taxon>Phoridae</taxon>
        <taxon>Megaseliini</taxon>
        <taxon>Megaselia</taxon>
    </lineage>
</organism>
<keyword evidence="5" id="KW-0325">Glycoprotein</keyword>
<evidence type="ECO:0000313" key="9">
    <source>
        <dbReference type="EnsemblMetazoa" id="MESCA011383-PA"/>
    </source>
</evidence>
<dbReference type="InterPro" id="IPR051940">
    <property type="entry name" value="Chitin_bind-dev_reg"/>
</dbReference>
<dbReference type="STRING" id="36166.T1H510"/>
<evidence type="ECO:0000256" key="5">
    <source>
        <dbReference type="ARBA" id="ARBA00023180"/>
    </source>
</evidence>
<dbReference type="PROSITE" id="PS50940">
    <property type="entry name" value="CHIT_BIND_II"/>
    <property type="match status" value="2"/>
</dbReference>
<keyword evidence="10" id="KW-1185">Reference proteome</keyword>
<dbReference type="PANTHER" id="PTHR23301:SF0">
    <property type="entry name" value="CHITIN-BINDING TYPE-2 DOMAIN-CONTAINING PROTEIN-RELATED"/>
    <property type="match status" value="1"/>
</dbReference>
<dbReference type="Proteomes" id="UP000015102">
    <property type="component" value="Unassembled WGS sequence"/>
</dbReference>
<feature type="chain" id="PRO_5004588727" description="Chitin-binding type-2 domain-containing protein" evidence="7">
    <location>
        <begin position="19"/>
        <end position="226"/>
    </location>
</feature>
<feature type="signal peptide" evidence="7">
    <location>
        <begin position="1"/>
        <end position="18"/>
    </location>
</feature>
<sequence>MKAFTGILLFGLIAGSFAADPCADQPVNSHLPIAGDCSKFIVCGDKVTLSLANCHPDTYFDPIYLYCTKNKPYDCAPNTAAPPSTIVDPVTVTTAPTKKPVTVTTAPTKSPVTVTTAPTKNPVTTKKPVTVPTTTKKPVTNTVPVTDRPPITPGPSPSSGNCACNAAYLGQLVPYVGDCTQFCVCQFYDEQGLNKVLPCPAGLYFNPTLQVCDWPLEAGCAYATVS</sequence>
<evidence type="ECO:0000256" key="2">
    <source>
        <dbReference type="ARBA" id="ARBA00022729"/>
    </source>
</evidence>
<reference evidence="9" key="2">
    <citation type="submission" date="2015-06" db="UniProtKB">
        <authorList>
            <consortium name="EnsemblMetazoa"/>
        </authorList>
    </citation>
    <scope>IDENTIFICATION</scope>
</reference>
<dbReference type="InterPro" id="IPR036508">
    <property type="entry name" value="Chitin-bd_dom_sf"/>
</dbReference>
<name>T1H510_MEGSC</name>
<feature type="domain" description="Chitin-binding type-2" evidence="8">
    <location>
        <begin position="19"/>
        <end position="77"/>
    </location>
</feature>
<keyword evidence="4" id="KW-1015">Disulfide bond</keyword>